<feature type="domain" description="N-acetyltransferase" evidence="3">
    <location>
        <begin position="2"/>
        <end position="150"/>
    </location>
</feature>
<sequence>MADLRIQQPDGDVTLADWRFVHNAVVPAHRLSLAEARERAKRDHLEVAYLGDAPVGCTTVRPPAAGTATATVIARVLPAHRRRGLGGELYARGLRRARELGAEVIETVVLSSSGNGLRFACRNGFQEVERYLLDGDTVPWVDLRLARPATGRREGPGRPRRGV</sequence>
<dbReference type="RefSeq" id="WP_359268506.1">
    <property type="nucleotide sequence ID" value="NZ_JBEZNA010000004.1"/>
</dbReference>
<keyword evidence="1" id="KW-0808">Transferase</keyword>
<keyword evidence="5" id="KW-1185">Reference proteome</keyword>
<dbReference type="InterPro" id="IPR050832">
    <property type="entry name" value="Bact_Acetyltransf"/>
</dbReference>
<protein>
    <submittedName>
        <fullName evidence="4">GNAT family N-acetyltransferase</fullName>
    </submittedName>
</protein>
<evidence type="ECO:0000256" key="1">
    <source>
        <dbReference type="ARBA" id="ARBA00022679"/>
    </source>
</evidence>
<dbReference type="EMBL" id="JBEZNA010000004">
    <property type="protein sequence ID" value="MEU9576345.1"/>
    <property type="molecule type" value="Genomic_DNA"/>
</dbReference>
<dbReference type="PANTHER" id="PTHR43877">
    <property type="entry name" value="AMINOALKYLPHOSPHONATE N-ACETYLTRANSFERASE-RELATED-RELATED"/>
    <property type="match status" value="1"/>
</dbReference>
<name>A0ABV3EJI2_9ACTN</name>
<dbReference type="CDD" id="cd04301">
    <property type="entry name" value="NAT_SF"/>
    <property type="match status" value="1"/>
</dbReference>
<dbReference type="SUPFAM" id="SSF55729">
    <property type="entry name" value="Acyl-CoA N-acyltransferases (Nat)"/>
    <property type="match status" value="1"/>
</dbReference>
<dbReference type="InterPro" id="IPR016181">
    <property type="entry name" value="Acyl_CoA_acyltransferase"/>
</dbReference>
<evidence type="ECO:0000313" key="5">
    <source>
        <dbReference type="Proteomes" id="UP001551584"/>
    </source>
</evidence>
<keyword evidence="2" id="KW-0012">Acyltransferase</keyword>
<proteinExistence type="predicted"/>
<reference evidence="4 5" key="1">
    <citation type="submission" date="2024-06" db="EMBL/GenBank/DDBJ databases">
        <title>The Natural Products Discovery Center: Release of the First 8490 Sequenced Strains for Exploring Actinobacteria Biosynthetic Diversity.</title>
        <authorList>
            <person name="Kalkreuter E."/>
            <person name="Kautsar S.A."/>
            <person name="Yang D."/>
            <person name="Bader C.D."/>
            <person name="Teijaro C.N."/>
            <person name="Fluegel L."/>
            <person name="Davis C.M."/>
            <person name="Simpson J.R."/>
            <person name="Lauterbach L."/>
            <person name="Steele A.D."/>
            <person name="Gui C."/>
            <person name="Meng S."/>
            <person name="Li G."/>
            <person name="Viehrig K."/>
            <person name="Ye F."/>
            <person name="Su P."/>
            <person name="Kiefer A.F."/>
            <person name="Nichols A."/>
            <person name="Cepeda A.J."/>
            <person name="Yan W."/>
            <person name="Fan B."/>
            <person name="Jiang Y."/>
            <person name="Adhikari A."/>
            <person name="Zheng C.-J."/>
            <person name="Schuster L."/>
            <person name="Cowan T.M."/>
            <person name="Smanski M.J."/>
            <person name="Chevrette M.G."/>
            <person name="De Carvalho L.P.S."/>
            <person name="Shen B."/>
        </authorList>
    </citation>
    <scope>NUCLEOTIDE SEQUENCE [LARGE SCALE GENOMIC DNA]</scope>
    <source>
        <strain evidence="4 5">NPDC048117</strain>
    </source>
</reference>
<accession>A0ABV3EJI2</accession>
<gene>
    <name evidence="4" type="ORF">AB0D95_03475</name>
</gene>
<dbReference type="Pfam" id="PF00583">
    <property type="entry name" value="Acetyltransf_1"/>
    <property type="match status" value="1"/>
</dbReference>
<dbReference type="Gene3D" id="3.40.630.30">
    <property type="match status" value="1"/>
</dbReference>
<dbReference type="PROSITE" id="PS51186">
    <property type="entry name" value="GNAT"/>
    <property type="match status" value="1"/>
</dbReference>
<dbReference type="InterPro" id="IPR000182">
    <property type="entry name" value="GNAT_dom"/>
</dbReference>
<evidence type="ECO:0000256" key="2">
    <source>
        <dbReference type="ARBA" id="ARBA00023315"/>
    </source>
</evidence>
<evidence type="ECO:0000259" key="3">
    <source>
        <dbReference type="PROSITE" id="PS51186"/>
    </source>
</evidence>
<dbReference type="Proteomes" id="UP001551584">
    <property type="component" value="Unassembled WGS sequence"/>
</dbReference>
<comment type="caution">
    <text evidence="4">The sequence shown here is derived from an EMBL/GenBank/DDBJ whole genome shotgun (WGS) entry which is preliminary data.</text>
</comment>
<organism evidence="4 5">
    <name type="scientific">Streptomyces chilikensis</name>
    <dbReference type="NCBI Taxonomy" id="1194079"/>
    <lineage>
        <taxon>Bacteria</taxon>
        <taxon>Bacillati</taxon>
        <taxon>Actinomycetota</taxon>
        <taxon>Actinomycetes</taxon>
        <taxon>Kitasatosporales</taxon>
        <taxon>Streptomycetaceae</taxon>
        <taxon>Streptomyces</taxon>
    </lineage>
</organism>
<evidence type="ECO:0000313" key="4">
    <source>
        <dbReference type="EMBL" id="MEU9576345.1"/>
    </source>
</evidence>